<gene>
    <name evidence="1" type="ORF">SDC9_31683</name>
</gene>
<dbReference type="EMBL" id="VSSQ01000210">
    <property type="protein sequence ID" value="MPL85710.1"/>
    <property type="molecule type" value="Genomic_DNA"/>
</dbReference>
<accession>A0A644V308</accession>
<protein>
    <submittedName>
        <fullName evidence="1">Uncharacterized protein</fullName>
    </submittedName>
</protein>
<sequence>MLNRTTMKKFYFIICLIALIFTCIDTQAINIRIYGKGGIVINPDQSYKICPDFAFRTCAIVSVSWRDIWNYITDNTNYPQPALATIFIYDDDENLAEERDAAVIWVDPGIITESAPTTLQSCDIKFR</sequence>
<reference evidence="1" key="1">
    <citation type="submission" date="2019-08" db="EMBL/GenBank/DDBJ databases">
        <authorList>
            <person name="Kucharzyk K."/>
            <person name="Murdoch R.W."/>
            <person name="Higgins S."/>
            <person name="Loffler F."/>
        </authorList>
    </citation>
    <scope>NUCLEOTIDE SEQUENCE</scope>
</reference>
<proteinExistence type="predicted"/>
<organism evidence="1">
    <name type="scientific">bioreactor metagenome</name>
    <dbReference type="NCBI Taxonomy" id="1076179"/>
    <lineage>
        <taxon>unclassified sequences</taxon>
        <taxon>metagenomes</taxon>
        <taxon>ecological metagenomes</taxon>
    </lineage>
</organism>
<comment type="caution">
    <text evidence="1">The sequence shown here is derived from an EMBL/GenBank/DDBJ whole genome shotgun (WGS) entry which is preliminary data.</text>
</comment>
<dbReference type="AlphaFoldDB" id="A0A644V308"/>
<evidence type="ECO:0000313" key="1">
    <source>
        <dbReference type="EMBL" id="MPL85710.1"/>
    </source>
</evidence>
<name>A0A644V308_9ZZZZ</name>